<evidence type="ECO:0000256" key="4">
    <source>
        <dbReference type="ARBA" id="ARBA00012744"/>
    </source>
</evidence>
<dbReference type="InterPro" id="IPR036881">
    <property type="entry name" value="Glyco_hydro_3_C_sf"/>
</dbReference>
<dbReference type="SUPFAM" id="SSF51445">
    <property type="entry name" value="(Trans)glycosidases"/>
    <property type="match status" value="1"/>
</dbReference>
<evidence type="ECO:0000256" key="1">
    <source>
        <dbReference type="ARBA" id="ARBA00000448"/>
    </source>
</evidence>
<dbReference type="Gene3D" id="3.20.20.300">
    <property type="entry name" value="Glycoside hydrolase, family 3, N-terminal domain"/>
    <property type="match status" value="1"/>
</dbReference>
<proteinExistence type="inferred from homology"/>
<dbReference type="InterPro" id="IPR036962">
    <property type="entry name" value="Glyco_hydro_3_N_sf"/>
</dbReference>
<dbReference type="InterPro" id="IPR051915">
    <property type="entry name" value="Cellulose_Degrad_GH3"/>
</dbReference>
<dbReference type="SMART" id="SM01217">
    <property type="entry name" value="Fn3_like"/>
    <property type="match status" value="1"/>
</dbReference>
<comment type="catalytic activity">
    <reaction evidence="1">
        <text>Hydrolysis of terminal, non-reducing beta-D-glucosyl residues with release of beta-D-glucose.</text>
        <dbReference type="EC" id="3.2.1.21"/>
    </reaction>
</comment>
<evidence type="ECO:0000256" key="3">
    <source>
        <dbReference type="ARBA" id="ARBA00005336"/>
    </source>
</evidence>
<dbReference type="Pfam" id="PF01915">
    <property type="entry name" value="Glyco_hydro_3_C"/>
    <property type="match status" value="1"/>
</dbReference>
<evidence type="ECO:0000256" key="7">
    <source>
        <dbReference type="ARBA" id="ARBA00022801"/>
    </source>
</evidence>
<evidence type="ECO:0000256" key="5">
    <source>
        <dbReference type="ARBA" id="ARBA00022729"/>
    </source>
</evidence>
<evidence type="ECO:0000256" key="8">
    <source>
        <dbReference type="ARBA" id="ARBA00023295"/>
    </source>
</evidence>
<sequence length="766" mass="84239">MKILSTNILIVSLVLLVGCSQPESSQQASNPKMDAFINDLMLKMTLEEKIGQLNLPVAGGPATGIAVNKGLEDKIRAGQVGGIFGVWGPDKVRKVQEIAVNESRLKIPLFFGLDVIHGHKTIYPIPLGMAATWDMSLIERGAQLAAQEASAEGLNWTFSPMVDISRDPRWGRISEGSGEDPYLGSLIAQAMVRGYQGNDLAATNTIMACVKHFALYGAAEAGRDYNTVDMSRATMYNFFLPPYKAALDAGAASIMSSFNVVDGIPASGNKWLLTDVLRKQWGFKGFVVSDYTSINEMINHGMGDLKTVSSLALNAGMDMDMVGEGFLTTLKKSIEEKTVTEEQIDQACRRILEAKYKLGLFDDPYKYISEERAAKEVFNNDTRQVARQLAAHSFVLLKNKDQLLPLNKTKTMAFIGPLANNQRDMLGTWVIGGEWDKSVSVLEGVKNALGEKGKVLHAKGANITNDPEMIKRLNFFGQPNVVLDERSSQAMLQEAVATASRADIIVAVLGESQSMSGESSSRTQLDLPESQKELLKALVKTGKKVVLVLFTGRPLTLTWEDENVDAILNVWAPGHEAGNAIADVLFGNYNPSGKLPATFPRSVGQVPLYYNHLNTGRPWNGIDDTKFKSNYLDEANVPLYPFGFGLSYTTFGFSDITLSKQELKGNETLTATVTVTNTGNYEGEETVQLYIRDVVGSVSRPMKELKGFSKINLKPGESKQVSFEITPNDLKFYNYDLKYEWEPGDFEIMIGSNSRDVKMASINWKK</sequence>
<accession>H9CTG4</accession>
<dbReference type="PROSITE" id="PS00775">
    <property type="entry name" value="GLYCOSYL_HYDROL_F3"/>
    <property type="match status" value="1"/>
</dbReference>
<feature type="domain" description="Fibronectin type III-like" evidence="10">
    <location>
        <begin position="685"/>
        <end position="754"/>
    </location>
</feature>
<evidence type="ECO:0000256" key="2">
    <source>
        <dbReference type="ARBA" id="ARBA00004418"/>
    </source>
</evidence>
<dbReference type="GO" id="GO:0009251">
    <property type="term" value="P:glucan catabolic process"/>
    <property type="evidence" value="ECO:0007669"/>
    <property type="project" value="TreeGrafter"/>
</dbReference>
<dbReference type="Gene3D" id="3.40.50.1700">
    <property type="entry name" value="Glycoside hydrolase family 3 C-terminal domain"/>
    <property type="match status" value="1"/>
</dbReference>
<evidence type="ECO:0000256" key="6">
    <source>
        <dbReference type="ARBA" id="ARBA00022764"/>
    </source>
</evidence>
<dbReference type="InterPro" id="IPR026891">
    <property type="entry name" value="Fn3-like"/>
</dbReference>
<comment type="subcellular location">
    <subcellularLocation>
        <location evidence="2">Periplasm</location>
    </subcellularLocation>
</comment>
<dbReference type="InterPro" id="IPR017853">
    <property type="entry name" value="GH"/>
</dbReference>
<dbReference type="InterPro" id="IPR001764">
    <property type="entry name" value="Glyco_hydro_3_N"/>
</dbReference>
<dbReference type="FunFam" id="3.20.20.300:FF:000005">
    <property type="entry name" value="Periplasmic beta-glucosidase"/>
    <property type="match status" value="1"/>
</dbReference>
<dbReference type="EMBL" id="JQ360511">
    <property type="protein sequence ID" value="AFD23678.1"/>
    <property type="molecule type" value="Genomic_DNA"/>
</dbReference>
<dbReference type="AlphaFoldDB" id="H9CTG4"/>
<name>H9CTG4_9ZZZZ</name>
<dbReference type="PANTHER" id="PTHR30620:SF16">
    <property type="entry name" value="LYSOSOMAL BETA GLUCOSIDASE"/>
    <property type="match status" value="1"/>
</dbReference>
<keyword evidence="8" id="KW-0326">Glycosidase</keyword>
<dbReference type="GO" id="GO:0008422">
    <property type="term" value="F:beta-glucosidase activity"/>
    <property type="evidence" value="ECO:0007669"/>
    <property type="project" value="UniProtKB-EC"/>
</dbReference>
<comment type="similarity">
    <text evidence="3">Belongs to the glycosyl hydrolase 3 family.</text>
</comment>
<dbReference type="InterPro" id="IPR002772">
    <property type="entry name" value="Glyco_hydro_3_C"/>
</dbReference>
<dbReference type="InterPro" id="IPR019800">
    <property type="entry name" value="Glyco_hydro_3_AS"/>
</dbReference>
<dbReference type="EC" id="3.2.1.21" evidence="4"/>
<keyword evidence="7" id="KW-0378">Hydrolase</keyword>
<dbReference type="Pfam" id="PF14310">
    <property type="entry name" value="Fn3-like"/>
    <property type="match status" value="1"/>
</dbReference>
<dbReference type="SUPFAM" id="SSF52279">
    <property type="entry name" value="Beta-D-glucan exohydrolase, C-terminal domain"/>
    <property type="match status" value="1"/>
</dbReference>
<evidence type="ECO:0000313" key="11">
    <source>
        <dbReference type="EMBL" id="AFD23678.1"/>
    </source>
</evidence>
<keyword evidence="6" id="KW-0574">Periplasm</keyword>
<dbReference type="Gene3D" id="2.60.40.10">
    <property type="entry name" value="Immunoglobulins"/>
    <property type="match status" value="1"/>
</dbReference>
<dbReference type="PROSITE" id="PS51257">
    <property type="entry name" value="PROKAR_LIPOPROTEIN"/>
    <property type="match status" value="1"/>
</dbReference>
<protein>
    <recommendedName>
        <fullName evidence="9">Periplasmic beta-glucosidase</fullName>
        <ecNumber evidence="4">3.2.1.21</ecNumber>
    </recommendedName>
</protein>
<reference evidence="11" key="1">
    <citation type="submission" date="2011-11" db="EMBL/GenBank/DDBJ databases">
        <title>Screening and characterization of acidophilic glycosidase activity from environmental DNA.</title>
        <authorList>
            <person name="Wang Q.Y."/>
            <person name="Huang L.F."/>
            <person name="Lan Y.Y."/>
        </authorList>
    </citation>
    <scope>NUCLEOTIDE SEQUENCE</scope>
</reference>
<dbReference type="PRINTS" id="PR00133">
    <property type="entry name" value="GLHYDRLASE3"/>
</dbReference>
<dbReference type="PANTHER" id="PTHR30620">
    <property type="entry name" value="PERIPLASMIC BETA-GLUCOSIDASE-RELATED"/>
    <property type="match status" value="1"/>
</dbReference>
<dbReference type="FunFam" id="2.60.40.10:FF:000495">
    <property type="entry name" value="Periplasmic beta-glucosidase"/>
    <property type="match status" value="1"/>
</dbReference>
<dbReference type="NCBIfam" id="NF011678">
    <property type="entry name" value="PRK15098.1"/>
    <property type="match status" value="1"/>
</dbReference>
<organism evidence="11">
    <name type="scientific">uncultured organism</name>
    <dbReference type="NCBI Taxonomy" id="155900"/>
    <lineage>
        <taxon>unclassified sequences</taxon>
        <taxon>environmental samples</taxon>
    </lineage>
</organism>
<dbReference type="FunFam" id="3.40.50.1700:FF:000004">
    <property type="entry name" value="Periplasmic beta-glucosidase"/>
    <property type="match status" value="1"/>
</dbReference>
<evidence type="ECO:0000256" key="9">
    <source>
        <dbReference type="ARBA" id="ARBA00067498"/>
    </source>
</evidence>
<keyword evidence="5" id="KW-0732">Signal</keyword>
<dbReference type="Pfam" id="PF00933">
    <property type="entry name" value="Glyco_hydro_3"/>
    <property type="match status" value="1"/>
</dbReference>
<evidence type="ECO:0000259" key="10">
    <source>
        <dbReference type="SMART" id="SM01217"/>
    </source>
</evidence>
<dbReference type="InterPro" id="IPR013783">
    <property type="entry name" value="Ig-like_fold"/>
</dbReference>